<dbReference type="EMBL" id="BSOT01000006">
    <property type="protein sequence ID" value="GLR71542.1"/>
    <property type="molecule type" value="Genomic_DNA"/>
</dbReference>
<dbReference type="EC" id="2.7.7.65" evidence="2"/>
<dbReference type="Pfam" id="PF00990">
    <property type="entry name" value="GGDEF"/>
    <property type="match status" value="1"/>
</dbReference>
<evidence type="ECO:0000259" key="5">
    <source>
        <dbReference type="PROSITE" id="PS50887"/>
    </source>
</evidence>
<feature type="transmembrane region" description="Helical" evidence="4">
    <location>
        <begin position="21"/>
        <end position="42"/>
    </location>
</feature>
<dbReference type="InterPro" id="IPR029787">
    <property type="entry name" value="Nucleotide_cyclase"/>
</dbReference>
<dbReference type="GO" id="GO:0005886">
    <property type="term" value="C:plasma membrane"/>
    <property type="evidence" value="ECO:0007669"/>
    <property type="project" value="TreeGrafter"/>
</dbReference>
<proteinExistence type="predicted"/>
<keyword evidence="4" id="KW-1133">Transmembrane helix</keyword>
<dbReference type="RefSeq" id="WP_284217896.1">
    <property type="nucleotide sequence ID" value="NZ_BSOT01000006.1"/>
</dbReference>
<evidence type="ECO:0000256" key="4">
    <source>
        <dbReference type="SAM" id="Phobius"/>
    </source>
</evidence>
<sequence>MKESIARLTQIEVIDLLYKQTWRVAIAHPVSALLFLFWILPVANHTSLYQWFCAVLLLSILRLSLFFMYKTQRKKIDKQQFQYWKYAWMGVSALAGFAYSFAFISFVPMDKPEYVMSIGLFIIMLSSIACVGFGASYLSLLSFIIPIAVPSTIHIAIYGGYAGYISSLCIVFFSGIVLSLVRTVNAAFKKSISLNHQHSHEIEKRKIVEHQLQEISRRDGLTGLFNRRYFDEMLTTEIGRAYRNHSSLSLIILDVDHFKEYNDHYGHVAGDNCLINIAQHLSDLAKRKGDLIARYGGEEFAIILPNIDAKGAFNFAEKLQLSIQEKRIPHATSKLTYLQSITISVGVTTLPPLSKLSSDALINRADKALYEAKRQGRNRVKYYESLNVDQDTA</sequence>
<dbReference type="InterPro" id="IPR043128">
    <property type="entry name" value="Rev_trsase/Diguanyl_cyclase"/>
</dbReference>
<accession>A0AA37SYJ8</accession>
<organism evidence="6 7">
    <name type="scientific">Agaribacter marinus</name>
    <dbReference type="NCBI Taxonomy" id="1431249"/>
    <lineage>
        <taxon>Bacteria</taxon>
        <taxon>Pseudomonadati</taxon>
        <taxon>Pseudomonadota</taxon>
        <taxon>Gammaproteobacteria</taxon>
        <taxon>Alteromonadales</taxon>
        <taxon>Alteromonadaceae</taxon>
        <taxon>Agaribacter</taxon>
    </lineage>
</organism>
<feature type="domain" description="GGDEF" evidence="5">
    <location>
        <begin position="246"/>
        <end position="385"/>
    </location>
</feature>
<dbReference type="SMART" id="SM00267">
    <property type="entry name" value="GGDEF"/>
    <property type="match status" value="1"/>
</dbReference>
<dbReference type="CDD" id="cd01949">
    <property type="entry name" value="GGDEF"/>
    <property type="match status" value="1"/>
</dbReference>
<comment type="catalytic activity">
    <reaction evidence="3">
        <text>2 GTP = 3',3'-c-di-GMP + 2 diphosphate</text>
        <dbReference type="Rhea" id="RHEA:24898"/>
        <dbReference type="ChEBI" id="CHEBI:33019"/>
        <dbReference type="ChEBI" id="CHEBI:37565"/>
        <dbReference type="ChEBI" id="CHEBI:58805"/>
        <dbReference type="EC" id="2.7.7.65"/>
    </reaction>
</comment>
<dbReference type="InterPro" id="IPR000160">
    <property type="entry name" value="GGDEF_dom"/>
</dbReference>
<dbReference type="GO" id="GO:0052621">
    <property type="term" value="F:diguanylate cyclase activity"/>
    <property type="evidence" value="ECO:0007669"/>
    <property type="project" value="UniProtKB-EC"/>
</dbReference>
<reference evidence="6" key="2">
    <citation type="submission" date="2023-01" db="EMBL/GenBank/DDBJ databases">
        <title>Draft genome sequence of Agaribacter marinus strain NBRC 110023.</title>
        <authorList>
            <person name="Sun Q."/>
            <person name="Mori K."/>
        </authorList>
    </citation>
    <scope>NUCLEOTIDE SEQUENCE</scope>
    <source>
        <strain evidence="6">NBRC 110023</strain>
    </source>
</reference>
<name>A0AA37SYJ8_9ALTE</name>
<dbReference type="Gene3D" id="3.30.70.270">
    <property type="match status" value="1"/>
</dbReference>
<evidence type="ECO:0000313" key="7">
    <source>
        <dbReference type="Proteomes" id="UP001156601"/>
    </source>
</evidence>
<dbReference type="GO" id="GO:1902201">
    <property type="term" value="P:negative regulation of bacterial-type flagellum-dependent cell motility"/>
    <property type="evidence" value="ECO:0007669"/>
    <property type="project" value="TreeGrafter"/>
</dbReference>
<dbReference type="FunFam" id="3.30.70.270:FF:000001">
    <property type="entry name" value="Diguanylate cyclase domain protein"/>
    <property type="match status" value="1"/>
</dbReference>
<evidence type="ECO:0000256" key="1">
    <source>
        <dbReference type="ARBA" id="ARBA00001946"/>
    </source>
</evidence>
<feature type="transmembrane region" description="Helical" evidence="4">
    <location>
        <begin position="86"/>
        <end position="108"/>
    </location>
</feature>
<gene>
    <name evidence="6" type="ORF">GCM10007852_24500</name>
</gene>
<reference evidence="6" key="1">
    <citation type="journal article" date="2014" name="Int. J. Syst. Evol. Microbiol.">
        <title>Complete genome sequence of Corynebacterium casei LMG S-19264T (=DSM 44701T), isolated from a smear-ripened cheese.</title>
        <authorList>
            <consortium name="US DOE Joint Genome Institute (JGI-PGF)"/>
            <person name="Walter F."/>
            <person name="Albersmeier A."/>
            <person name="Kalinowski J."/>
            <person name="Ruckert C."/>
        </authorList>
    </citation>
    <scope>NUCLEOTIDE SEQUENCE</scope>
    <source>
        <strain evidence="6">NBRC 110023</strain>
    </source>
</reference>
<dbReference type="PROSITE" id="PS50887">
    <property type="entry name" value="GGDEF"/>
    <property type="match status" value="1"/>
</dbReference>
<comment type="cofactor">
    <cofactor evidence="1">
        <name>Mg(2+)</name>
        <dbReference type="ChEBI" id="CHEBI:18420"/>
    </cofactor>
</comment>
<protein>
    <recommendedName>
        <fullName evidence="2">diguanylate cyclase</fullName>
        <ecNumber evidence="2">2.7.7.65</ecNumber>
    </recommendedName>
</protein>
<dbReference type="AlphaFoldDB" id="A0AA37SYJ8"/>
<dbReference type="PANTHER" id="PTHR45138">
    <property type="entry name" value="REGULATORY COMPONENTS OF SENSORY TRANSDUCTION SYSTEM"/>
    <property type="match status" value="1"/>
</dbReference>
<dbReference type="SUPFAM" id="SSF55073">
    <property type="entry name" value="Nucleotide cyclase"/>
    <property type="match status" value="1"/>
</dbReference>
<keyword evidence="7" id="KW-1185">Reference proteome</keyword>
<keyword evidence="4" id="KW-0812">Transmembrane</keyword>
<dbReference type="PANTHER" id="PTHR45138:SF9">
    <property type="entry name" value="DIGUANYLATE CYCLASE DGCM-RELATED"/>
    <property type="match status" value="1"/>
</dbReference>
<feature type="transmembrane region" description="Helical" evidence="4">
    <location>
        <begin position="164"/>
        <end position="181"/>
    </location>
</feature>
<dbReference type="Proteomes" id="UP001156601">
    <property type="component" value="Unassembled WGS sequence"/>
</dbReference>
<evidence type="ECO:0000313" key="6">
    <source>
        <dbReference type="EMBL" id="GLR71542.1"/>
    </source>
</evidence>
<dbReference type="NCBIfam" id="TIGR00254">
    <property type="entry name" value="GGDEF"/>
    <property type="match status" value="1"/>
</dbReference>
<keyword evidence="4" id="KW-0472">Membrane</keyword>
<evidence type="ECO:0000256" key="2">
    <source>
        <dbReference type="ARBA" id="ARBA00012528"/>
    </source>
</evidence>
<dbReference type="GO" id="GO:0043709">
    <property type="term" value="P:cell adhesion involved in single-species biofilm formation"/>
    <property type="evidence" value="ECO:0007669"/>
    <property type="project" value="TreeGrafter"/>
</dbReference>
<comment type="caution">
    <text evidence="6">The sequence shown here is derived from an EMBL/GenBank/DDBJ whole genome shotgun (WGS) entry which is preliminary data.</text>
</comment>
<feature type="transmembrane region" description="Helical" evidence="4">
    <location>
        <begin position="48"/>
        <end position="65"/>
    </location>
</feature>
<evidence type="ECO:0000256" key="3">
    <source>
        <dbReference type="ARBA" id="ARBA00034247"/>
    </source>
</evidence>
<dbReference type="InterPro" id="IPR050469">
    <property type="entry name" value="Diguanylate_Cyclase"/>
</dbReference>